<dbReference type="Proteomes" id="UP000284120">
    <property type="component" value="Unassembled WGS sequence"/>
</dbReference>
<dbReference type="Pfam" id="PF00326">
    <property type="entry name" value="Peptidase_S9"/>
    <property type="match status" value="1"/>
</dbReference>
<evidence type="ECO:0000259" key="3">
    <source>
        <dbReference type="Pfam" id="PF00326"/>
    </source>
</evidence>
<dbReference type="GO" id="GO:0006508">
    <property type="term" value="P:proteolysis"/>
    <property type="evidence" value="ECO:0007669"/>
    <property type="project" value="InterPro"/>
</dbReference>
<dbReference type="SUPFAM" id="SSF82171">
    <property type="entry name" value="DPP6 N-terminal domain-like"/>
    <property type="match status" value="1"/>
</dbReference>
<dbReference type="SUPFAM" id="SSF53474">
    <property type="entry name" value="alpha/beta-Hydrolases"/>
    <property type="match status" value="1"/>
</dbReference>
<organism evidence="4 5">
    <name type="scientific">Pedobacter chitinilyticus</name>
    <dbReference type="NCBI Taxonomy" id="2233776"/>
    <lineage>
        <taxon>Bacteria</taxon>
        <taxon>Pseudomonadati</taxon>
        <taxon>Bacteroidota</taxon>
        <taxon>Sphingobacteriia</taxon>
        <taxon>Sphingobacteriales</taxon>
        <taxon>Sphingobacteriaceae</taxon>
        <taxon>Pedobacter</taxon>
    </lineage>
</organism>
<dbReference type="InterPro" id="IPR001375">
    <property type="entry name" value="Peptidase_S9_cat"/>
</dbReference>
<accession>A0A3S3PVF8</accession>
<evidence type="ECO:0000256" key="2">
    <source>
        <dbReference type="SAM" id="SignalP"/>
    </source>
</evidence>
<reference evidence="4 5" key="1">
    <citation type="submission" date="2018-06" db="EMBL/GenBank/DDBJ databases">
        <title>Pedobacter endophyticus sp. nov., an endophytic bacterium isolated from a leaf of Triticum aestivum.</title>
        <authorList>
            <person name="Zhang L."/>
        </authorList>
    </citation>
    <scope>NUCLEOTIDE SEQUENCE [LARGE SCALE GENOMIC DNA]</scope>
    <source>
        <strain evidence="4 5">CM134L-2</strain>
    </source>
</reference>
<keyword evidence="5" id="KW-1185">Reference proteome</keyword>
<evidence type="ECO:0000256" key="1">
    <source>
        <dbReference type="ARBA" id="ARBA00022801"/>
    </source>
</evidence>
<proteinExistence type="predicted"/>
<protein>
    <submittedName>
        <fullName evidence="4">S9 family peptidase</fullName>
    </submittedName>
</protein>
<evidence type="ECO:0000313" key="4">
    <source>
        <dbReference type="EMBL" id="RWU10306.1"/>
    </source>
</evidence>
<dbReference type="PANTHER" id="PTHR42776">
    <property type="entry name" value="SERINE PEPTIDASE S9 FAMILY MEMBER"/>
    <property type="match status" value="1"/>
</dbReference>
<dbReference type="PANTHER" id="PTHR42776:SF4">
    <property type="entry name" value="ACYLAMINO-ACID-RELEASING ENZYME"/>
    <property type="match status" value="1"/>
</dbReference>
<keyword evidence="2" id="KW-0732">Signal</keyword>
<dbReference type="Gene3D" id="3.40.50.1820">
    <property type="entry name" value="alpha/beta hydrolase"/>
    <property type="match status" value="1"/>
</dbReference>
<dbReference type="OrthoDB" id="9812921at2"/>
<feature type="chain" id="PRO_5018728220" evidence="2">
    <location>
        <begin position="19"/>
        <end position="966"/>
    </location>
</feature>
<keyword evidence="1" id="KW-0378">Hydrolase</keyword>
<dbReference type="RefSeq" id="WP_113645799.1">
    <property type="nucleotide sequence ID" value="NZ_QMHN01000001.1"/>
</dbReference>
<sequence>MQKKLFLFFVLFSSAVYAQKKPLDHSVYDGWESVGAKQLTNNGVWAAYAINPQEGDGNYYFQETITPSGRKIKVPRGTNLTFSNDSKFAALAIKPLFKDVRMAKIKKKKPEEQTKDTLAILNLTTLNVTKVPRVKSFSFPDKGASVIAYNLEKPLDTSKRTRPSTPPTEQKNDLDWLFADETPGAGAAAKEGSDLIVKNLTTGIEKTYKYVTDYTFSKNGKLLVFAASGSKKDKDAKHGVFLLDTEKWTLKTLVKDKGNFKGFTFDDESEHLAFLGETDPEKKEIKDYNIYYNSLTLDTAQILVDNESTGIPAKYAVSGDGRVTFSKDGSKLFFGIAPIKKAKDTTLVDFENAKLDIWGYKDDYLQTVQLKNADRESKKTYLSAIDVFSSDPKVIPLTDVKLPDASLVNEGDAAYVLASTDYGNRIASQWTGGTKRDYYLVDVKTGSRKKIIEGLNGNVQASPGGQYILYFNKENGNWYTYQVATGKVTLLNNNMAVKFADEENDVPDFASSYGMAGWTEEDKLVLINDRYDVWAFSPDGKSAPKNITIGFGRSNNITLRVERISVGGDRLMGMRNTGGNSDDRFFKKNEVLYFDGFNNATKENGIFRKAINDNKLPEQLVMEKAKFSSLVKAKDADLFIYDKGSYINSPDVYISKDFKTSTKLSSTNPQQANYNWGTSELVKWTTPKGYKSEGILYKPENFDPNKKYPMIVYFYEKLSDGLYTYQAPAPTPSRLNIPFFVSNGYLVFTPDISYEIGHPGKSAEEFINSGVEYLKKNAWVDGTKIGIQGQSWGGYQVAHLITVTNMYAAAWAGAPVVNMTSAYGGIRWESGMNRQFQYEKTQSRIGATLWEKPELYIQNSPLFNFPKVNTPVVVMANDADGAVPWYQGIEMFTGLRRLGKPVWLLNYNNEAHNLVQRQNRKDIQIREQQFFDYYLKGAKAPVWMVGGIPATEKGKTWGFELTDEKP</sequence>
<dbReference type="AlphaFoldDB" id="A0A3S3PVF8"/>
<feature type="domain" description="Peptidase S9 prolyl oligopeptidase catalytic" evidence="3">
    <location>
        <begin position="769"/>
        <end position="936"/>
    </location>
</feature>
<feature type="signal peptide" evidence="2">
    <location>
        <begin position="1"/>
        <end position="18"/>
    </location>
</feature>
<dbReference type="GO" id="GO:0004252">
    <property type="term" value="F:serine-type endopeptidase activity"/>
    <property type="evidence" value="ECO:0007669"/>
    <property type="project" value="TreeGrafter"/>
</dbReference>
<evidence type="ECO:0000313" key="5">
    <source>
        <dbReference type="Proteomes" id="UP000284120"/>
    </source>
</evidence>
<dbReference type="InterPro" id="IPR011042">
    <property type="entry name" value="6-blade_b-propeller_TolB-like"/>
</dbReference>
<name>A0A3S3PVF8_9SPHI</name>
<gene>
    <name evidence="4" type="ORF">DPV69_02890</name>
</gene>
<dbReference type="InterPro" id="IPR029058">
    <property type="entry name" value="AB_hydrolase_fold"/>
</dbReference>
<dbReference type="Gene3D" id="2.120.10.30">
    <property type="entry name" value="TolB, C-terminal domain"/>
    <property type="match status" value="1"/>
</dbReference>
<dbReference type="EMBL" id="SAYW01000001">
    <property type="protein sequence ID" value="RWU10306.1"/>
    <property type="molecule type" value="Genomic_DNA"/>
</dbReference>
<comment type="caution">
    <text evidence="4">The sequence shown here is derived from an EMBL/GenBank/DDBJ whole genome shotgun (WGS) entry which is preliminary data.</text>
</comment>